<reference evidence="1 2" key="1">
    <citation type="journal article" date="2016" name="Nat. Commun.">
        <title>Ectomycorrhizal ecology is imprinted in the genome of the dominant symbiotic fungus Cenococcum geophilum.</title>
        <authorList>
            <consortium name="DOE Joint Genome Institute"/>
            <person name="Peter M."/>
            <person name="Kohler A."/>
            <person name="Ohm R.A."/>
            <person name="Kuo A."/>
            <person name="Krutzmann J."/>
            <person name="Morin E."/>
            <person name="Arend M."/>
            <person name="Barry K.W."/>
            <person name="Binder M."/>
            <person name="Choi C."/>
            <person name="Clum A."/>
            <person name="Copeland A."/>
            <person name="Grisel N."/>
            <person name="Haridas S."/>
            <person name="Kipfer T."/>
            <person name="LaButti K."/>
            <person name="Lindquist E."/>
            <person name="Lipzen A."/>
            <person name="Maire R."/>
            <person name="Meier B."/>
            <person name="Mihaltcheva S."/>
            <person name="Molinier V."/>
            <person name="Murat C."/>
            <person name="Poggeler S."/>
            <person name="Quandt C.A."/>
            <person name="Sperisen C."/>
            <person name="Tritt A."/>
            <person name="Tisserant E."/>
            <person name="Crous P.W."/>
            <person name="Henrissat B."/>
            <person name="Nehls U."/>
            <person name="Egli S."/>
            <person name="Spatafora J.W."/>
            <person name="Grigoriev I.V."/>
            <person name="Martin F.M."/>
        </authorList>
    </citation>
    <scope>NUCLEOTIDE SEQUENCE [LARGE SCALE GENOMIC DNA]</scope>
    <source>
        <strain evidence="1 2">1.58</strain>
    </source>
</reference>
<dbReference type="EMBL" id="KV748255">
    <property type="protein sequence ID" value="OCK87742.1"/>
    <property type="molecule type" value="Genomic_DNA"/>
</dbReference>
<evidence type="ECO:0000313" key="2">
    <source>
        <dbReference type="Proteomes" id="UP000250078"/>
    </source>
</evidence>
<sequence>MLRKQPCLCGIIIWSIDYNAETGGGGGINNYIFSQSSTAIPVGHITVLSGAIFTVGSPAVTDTLGLPDDGNQNTPVGPGTENCSSCSFFRLIASTCCGFGSIGNPVLIPAPMDISLPAGLIPSQPLLAYNSKVIPAGSPLNTEAILPRGMPFSNSFVIPAGQPLRNSRGSPRPTSDEEINGGDPDNSFCELQTTPTSCNPGSAPSSSVITANETPFSQLGVITPSDIPFSQSGAITPGDTPAIFLPE</sequence>
<keyword evidence="2" id="KW-1185">Reference proteome</keyword>
<accession>A0ACC8ENH4</accession>
<protein>
    <submittedName>
        <fullName evidence="1">Uncharacterized protein</fullName>
    </submittedName>
</protein>
<evidence type="ECO:0000313" key="1">
    <source>
        <dbReference type="EMBL" id="OCK87742.1"/>
    </source>
</evidence>
<dbReference type="Proteomes" id="UP000250078">
    <property type="component" value="Unassembled WGS sequence"/>
</dbReference>
<gene>
    <name evidence="1" type="ORF">K441DRAFT_682379</name>
</gene>
<proteinExistence type="predicted"/>
<organism evidence="1 2">
    <name type="scientific">Cenococcum geophilum 1.58</name>
    <dbReference type="NCBI Taxonomy" id="794803"/>
    <lineage>
        <taxon>Eukaryota</taxon>
        <taxon>Fungi</taxon>
        <taxon>Dikarya</taxon>
        <taxon>Ascomycota</taxon>
        <taxon>Pezizomycotina</taxon>
        <taxon>Dothideomycetes</taxon>
        <taxon>Pleosporomycetidae</taxon>
        <taxon>Gloniales</taxon>
        <taxon>Gloniaceae</taxon>
        <taxon>Cenococcum</taxon>
    </lineage>
</organism>
<name>A0ACC8ENH4_9PEZI</name>